<proteinExistence type="predicted"/>
<name>A0A4P6ZJ42_9FLAO</name>
<accession>A0A4P6ZJ42</accession>
<dbReference type="InterPro" id="IPR058588">
    <property type="entry name" value="E2-CBASS"/>
</dbReference>
<dbReference type="Pfam" id="PF26395">
    <property type="entry name" value="E2-CBASS"/>
    <property type="match status" value="1"/>
</dbReference>
<dbReference type="EMBL" id="CP037954">
    <property type="protein sequence ID" value="QBO59587.1"/>
    <property type="molecule type" value="Genomic_DNA"/>
</dbReference>
<evidence type="ECO:0000259" key="1">
    <source>
        <dbReference type="Pfam" id="PF26395"/>
    </source>
</evidence>
<keyword evidence="3" id="KW-1185">Reference proteome</keyword>
<gene>
    <name evidence="2" type="ORF">NBC122_02786</name>
</gene>
<sequence length="155" mass="18940">MKELKMDLITILEGNIRKNNQKNWFSFLLVQKALVEKHFEWLILDIDTKSRSLNANGFLNIGNKYYSIKLSFSPFHLFRYDRIFINNKPIRYNDDIHLYSDLSLCLYHPIIDQPVLRKIALYEIIPWIIEWIVFYEQWKKYGVWFGKEIKHRRIQ</sequence>
<dbReference type="AlphaFoldDB" id="A0A4P6ZJ42"/>
<evidence type="ECO:0000313" key="2">
    <source>
        <dbReference type="EMBL" id="QBO59587.1"/>
    </source>
</evidence>
<reference evidence="2 3" key="1">
    <citation type="submission" date="2019-03" db="EMBL/GenBank/DDBJ databases">
        <authorList>
            <person name="Kim H."/>
            <person name="Yu S.-M."/>
        </authorList>
    </citation>
    <scope>NUCLEOTIDE SEQUENCE [LARGE SCALE GENOMIC DNA]</scope>
    <source>
        <strain evidence="2 3">NBC122</strain>
    </source>
</reference>
<organism evidence="2 3">
    <name type="scientific">Chryseobacterium salivictor</name>
    <dbReference type="NCBI Taxonomy" id="2547600"/>
    <lineage>
        <taxon>Bacteria</taxon>
        <taxon>Pseudomonadati</taxon>
        <taxon>Bacteroidota</taxon>
        <taxon>Flavobacteriia</taxon>
        <taxon>Flavobacteriales</taxon>
        <taxon>Weeksellaceae</taxon>
        <taxon>Chryseobacterium group</taxon>
        <taxon>Chryseobacterium</taxon>
    </lineage>
</organism>
<dbReference type="Proteomes" id="UP000294419">
    <property type="component" value="Chromosome"/>
</dbReference>
<protein>
    <recommendedName>
        <fullName evidence="1">Type II CBASS E2 protein domain-containing protein</fullName>
    </recommendedName>
</protein>
<evidence type="ECO:0000313" key="3">
    <source>
        <dbReference type="Proteomes" id="UP000294419"/>
    </source>
</evidence>
<dbReference type="KEGG" id="csal:NBC122_02786"/>
<feature type="domain" description="Type II CBASS E2 protein" evidence="1">
    <location>
        <begin position="31"/>
        <end position="151"/>
    </location>
</feature>